<dbReference type="InterPro" id="IPR029069">
    <property type="entry name" value="HotDog_dom_sf"/>
</dbReference>
<evidence type="ECO:0000313" key="3">
    <source>
        <dbReference type="Proteomes" id="UP000267342"/>
    </source>
</evidence>
<name>A0A348HBZ9_9GAMM</name>
<reference evidence="2 3" key="1">
    <citation type="submission" date="2018-09" db="EMBL/GenBank/DDBJ databases">
        <title>Zymobacter palmae IAM14233 (=T109) whole genome analysis.</title>
        <authorList>
            <person name="Yanase H."/>
        </authorList>
    </citation>
    <scope>NUCLEOTIDE SEQUENCE [LARGE SCALE GENOMIC DNA]</scope>
    <source>
        <strain evidence="2 3">IAM14233</strain>
    </source>
</reference>
<dbReference type="Pfam" id="PF03061">
    <property type="entry name" value="4HBT"/>
    <property type="match status" value="1"/>
</dbReference>
<dbReference type="CDD" id="cd03443">
    <property type="entry name" value="PaaI_thioesterase"/>
    <property type="match status" value="1"/>
</dbReference>
<organism evidence="2 3">
    <name type="scientific">Zymobacter palmae</name>
    <dbReference type="NCBI Taxonomy" id="33074"/>
    <lineage>
        <taxon>Bacteria</taxon>
        <taxon>Pseudomonadati</taxon>
        <taxon>Pseudomonadota</taxon>
        <taxon>Gammaproteobacteria</taxon>
        <taxon>Oceanospirillales</taxon>
        <taxon>Halomonadaceae</taxon>
        <taxon>Zymobacter group</taxon>
        <taxon>Zymobacter</taxon>
    </lineage>
</organism>
<dbReference type="STRING" id="1123510.GCA_000620025_00569"/>
<dbReference type="OrthoDB" id="6457910at2"/>
<accession>A0A348HBZ9</accession>
<evidence type="ECO:0000313" key="2">
    <source>
        <dbReference type="EMBL" id="BBG29151.1"/>
    </source>
</evidence>
<protein>
    <submittedName>
        <fullName evidence="2">Putative oxidoreductase</fullName>
    </submittedName>
</protein>
<dbReference type="SUPFAM" id="SSF54637">
    <property type="entry name" value="Thioesterase/thiol ester dehydrase-isomerase"/>
    <property type="match status" value="1"/>
</dbReference>
<proteinExistence type="predicted"/>
<sequence length="148" mass="16366">MTSDDVVKRFNHSALFERLGLHIYHLDDHSLRLHLNDDNPCHRGGFGVLEDIGINGSVISAAMEAAIGLCGLNALGGMPSGVIEFSMKLLRIVRHKPAWIEAQIDRKSQQLVFVSARLYSARDSVCATATGIVTRGYHVKPVRHHQNE</sequence>
<dbReference type="Gene3D" id="3.10.129.10">
    <property type="entry name" value="Hotdog Thioesterase"/>
    <property type="match status" value="1"/>
</dbReference>
<dbReference type="KEGG" id="zpl:ZBT109_0362"/>
<feature type="domain" description="Thioesterase" evidence="1">
    <location>
        <begin position="54"/>
        <end position="127"/>
    </location>
</feature>
<dbReference type="EMBL" id="AP018933">
    <property type="protein sequence ID" value="BBG29151.1"/>
    <property type="molecule type" value="Genomic_DNA"/>
</dbReference>
<dbReference type="GO" id="GO:0016790">
    <property type="term" value="F:thiolester hydrolase activity"/>
    <property type="evidence" value="ECO:0007669"/>
    <property type="project" value="UniProtKB-ARBA"/>
</dbReference>
<evidence type="ECO:0000259" key="1">
    <source>
        <dbReference type="Pfam" id="PF03061"/>
    </source>
</evidence>
<dbReference type="InterPro" id="IPR006683">
    <property type="entry name" value="Thioestr_dom"/>
</dbReference>
<dbReference type="AlphaFoldDB" id="A0A348HBZ9"/>
<dbReference type="Proteomes" id="UP000267342">
    <property type="component" value="Chromosome"/>
</dbReference>
<gene>
    <name evidence="2" type="ORF">ZBT109_0362</name>
</gene>
<dbReference type="RefSeq" id="WP_027704557.1">
    <property type="nucleotide sequence ID" value="NZ_AP018933.1"/>
</dbReference>
<keyword evidence="3" id="KW-1185">Reference proteome</keyword>